<sequence>MADDILDCCIVGGGPAGLTAAIFLARFRRRFRLIDGGESRASWIPRSHNHPAFPGGINGEELLARMRAQLEEFGGGRREGVVTALSRQEDGTFRAETGGGAVVARNVLLATGVWDNLPPVEDAIGKVRAGLIRQCPICDGYEVRGRAVAVLGGGADAAGEALFLSRYTDDLSLVTMGGPLEVGPEDRARVEAAGVRIVETPLRGMEAHGSGEEGRAEVSLHLEDGTALRVFTAYSGMGVRPRTDLGAMLGVELTGEGRFLTDAHQRTSVPGVYAAGDAVTGLNQIAVAMAQAEIAAVDIHNALRREEGRTLCA</sequence>
<reference evidence="6" key="1">
    <citation type="journal article" date="2019" name="Int. J. Syst. Evol. Microbiol.">
        <title>The Global Catalogue of Microorganisms (GCM) 10K type strain sequencing project: providing services to taxonomists for standard genome sequencing and annotation.</title>
        <authorList>
            <consortium name="The Broad Institute Genomics Platform"/>
            <consortium name="The Broad Institute Genome Sequencing Center for Infectious Disease"/>
            <person name="Wu L."/>
            <person name="Ma J."/>
        </authorList>
    </citation>
    <scope>NUCLEOTIDE SEQUENCE [LARGE SCALE GENOMIC DNA]</scope>
    <source>
        <strain evidence="6">KACC 11588</strain>
    </source>
</reference>
<dbReference type="RefSeq" id="WP_209842986.1">
    <property type="nucleotide sequence ID" value="NZ_JAGGJP010000021.1"/>
</dbReference>
<dbReference type="EMBL" id="JBHSNA010000025">
    <property type="protein sequence ID" value="MFC5568065.1"/>
    <property type="molecule type" value="Genomic_DNA"/>
</dbReference>
<protein>
    <recommendedName>
        <fullName evidence="1">Thioredoxin reductase</fullName>
    </recommendedName>
</protein>
<dbReference type="Proteomes" id="UP001596056">
    <property type="component" value="Unassembled WGS sequence"/>
</dbReference>
<accession>A0ABW0SGN1</accession>
<keyword evidence="2" id="KW-0285">Flavoprotein</keyword>
<dbReference type="InterPro" id="IPR036188">
    <property type="entry name" value="FAD/NAD-bd_sf"/>
</dbReference>
<evidence type="ECO:0000259" key="4">
    <source>
        <dbReference type="Pfam" id="PF07992"/>
    </source>
</evidence>
<evidence type="ECO:0000256" key="1">
    <source>
        <dbReference type="ARBA" id="ARBA00018719"/>
    </source>
</evidence>
<dbReference type="Pfam" id="PF07992">
    <property type="entry name" value="Pyr_redox_2"/>
    <property type="match status" value="1"/>
</dbReference>
<gene>
    <name evidence="5" type="ORF">ACFPOC_16770</name>
</gene>
<dbReference type="SUPFAM" id="SSF51905">
    <property type="entry name" value="FAD/NAD(P)-binding domain"/>
    <property type="match status" value="1"/>
</dbReference>
<dbReference type="InterPro" id="IPR023753">
    <property type="entry name" value="FAD/NAD-binding_dom"/>
</dbReference>
<proteinExistence type="predicted"/>
<keyword evidence="3" id="KW-0560">Oxidoreductase</keyword>
<feature type="domain" description="FAD/NAD(P)-binding" evidence="4">
    <location>
        <begin position="7"/>
        <end position="292"/>
    </location>
</feature>
<evidence type="ECO:0000313" key="6">
    <source>
        <dbReference type="Proteomes" id="UP001596056"/>
    </source>
</evidence>
<comment type="caution">
    <text evidence="5">The sequence shown here is derived from an EMBL/GenBank/DDBJ whole genome shotgun (WGS) entry which is preliminary data.</text>
</comment>
<evidence type="ECO:0000256" key="3">
    <source>
        <dbReference type="ARBA" id="ARBA00023002"/>
    </source>
</evidence>
<keyword evidence="6" id="KW-1185">Reference proteome</keyword>
<name>A0ABW0SGN1_9RHOB</name>
<dbReference type="PANTHER" id="PTHR48105">
    <property type="entry name" value="THIOREDOXIN REDUCTASE 1-RELATED-RELATED"/>
    <property type="match status" value="1"/>
</dbReference>
<dbReference type="Gene3D" id="3.50.50.60">
    <property type="entry name" value="FAD/NAD(P)-binding domain"/>
    <property type="match status" value="2"/>
</dbReference>
<evidence type="ECO:0000256" key="2">
    <source>
        <dbReference type="ARBA" id="ARBA00022630"/>
    </source>
</evidence>
<organism evidence="5 6">
    <name type="scientific">Rubellimicrobium aerolatum</name>
    <dbReference type="NCBI Taxonomy" id="490979"/>
    <lineage>
        <taxon>Bacteria</taxon>
        <taxon>Pseudomonadati</taxon>
        <taxon>Pseudomonadota</taxon>
        <taxon>Alphaproteobacteria</taxon>
        <taxon>Rhodobacterales</taxon>
        <taxon>Roseobacteraceae</taxon>
        <taxon>Rubellimicrobium</taxon>
    </lineage>
</organism>
<dbReference type="PRINTS" id="PR00469">
    <property type="entry name" value="PNDRDTASEII"/>
</dbReference>
<dbReference type="InterPro" id="IPR050097">
    <property type="entry name" value="Ferredoxin-NADP_redctase_2"/>
</dbReference>
<dbReference type="PRINTS" id="PR00368">
    <property type="entry name" value="FADPNR"/>
</dbReference>
<evidence type="ECO:0000313" key="5">
    <source>
        <dbReference type="EMBL" id="MFC5568065.1"/>
    </source>
</evidence>